<evidence type="ECO:0000256" key="9">
    <source>
        <dbReference type="ARBA" id="ARBA00022777"/>
    </source>
</evidence>
<dbReference type="SMART" id="SM00911">
    <property type="entry name" value="HWE_HK"/>
    <property type="match status" value="1"/>
</dbReference>
<dbReference type="SUPFAM" id="SSF55785">
    <property type="entry name" value="PYP-like sensor domain (PAS domain)"/>
    <property type="match status" value="1"/>
</dbReference>
<accession>A0A7Z2NUK4</accession>
<keyword evidence="4" id="KW-0285">Flavoprotein</keyword>
<dbReference type="PANTHER" id="PTHR41523">
    <property type="entry name" value="TWO-COMPONENT SYSTEM SENSOR PROTEIN"/>
    <property type="match status" value="1"/>
</dbReference>
<dbReference type="Pfam" id="PF08447">
    <property type="entry name" value="PAS_3"/>
    <property type="match status" value="1"/>
</dbReference>
<evidence type="ECO:0000256" key="2">
    <source>
        <dbReference type="ARBA" id="ARBA00012438"/>
    </source>
</evidence>
<keyword evidence="14" id="KW-1185">Reference proteome</keyword>
<organism evidence="13 14">
    <name type="scientific">Sphingomonas changnyeongensis</name>
    <dbReference type="NCBI Taxonomy" id="2698679"/>
    <lineage>
        <taxon>Bacteria</taxon>
        <taxon>Pseudomonadati</taxon>
        <taxon>Pseudomonadota</taxon>
        <taxon>Alphaproteobacteria</taxon>
        <taxon>Sphingomonadales</taxon>
        <taxon>Sphingomonadaceae</taxon>
        <taxon>Sphingomonas</taxon>
    </lineage>
</organism>
<evidence type="ECO:0000256" key="10">
    <source>
        <dbReference type="ARBA" id="ARBA00022840"/>
    </source>
</evidence>
<name>A0A7Z2NUK4_9SPHN</name>
<dbReference type="KEGG" id="schy:GVO57_02090"/>
<dbReference type="Gene3D" id="3.30.450.20">
    <property type="entry name" value="PAS domain"/>
    <property type="match status" value="1"/>
</dbReference>
<keyword evidence="3" id="KW-0597">Phosphoprotein</keyword>
<evidence type="ECO:0000256" key="4">
    <source>
        <dbReference type="ARBA" id="ARBA00022630"/>
    </source>
</evidence>
<dbReference type="InterPro" id="IPR000700">
    <property type="entry name" value="PAS-assoc_C"/>
</dbReference>
<proteinExistence type="predicted"/>
<evidence type="ECO:0000259" key="12">
    <source>
        <dbReference type="PROSITE" id="PS50113"/>
    </source>
</evidence>
<evidence type="ECO:0000256" key="1">
    <source>
        <dbReference type="ARBA" id="ARBA00000085"/>
    </source>
</evidence>
<dbReference type="PANTHER" id="PTHR41523:SF7">
    <property type="entry name" value="HISTIDINE KINASE"/>
    <property type="match status" value="1"/>
</dbReference>
<evidence type="ECO:0000256" key="8">
    <source>
        <dbReference type="ARBA" id="ARBA00022741"/>
    </source>
</evidence>
<evidence type="ECO:0000256" key="7">
    <source>
        <dbReference type="ARBA" id="ARBA00022737"/>
    </source>
</evidence>
<dbReference type="NCBIfam" id="TIGR00229">
    <property type="entry name" value="sensory_box"/>
    <property type="match status" value="1"/>
</dbReference>
<evidence type="ECO:0000256" key="5">
    <source>
        <dbReference type="ARBA" id="ARBA00022643"/>
    </source>
</evidence>
<evidence type="ECO:0000313" key="13">
    <source>
        <dbReference type="EMBL" id="QHL89837.1"/>
    </source>
</evidence>
<feature type="domain" description="PAC" evidence="12">
    <location>
        <begin position="82"/>
        <end position="136"/>
    </location>
</feature>
<evidence type="ECO:0000256" key="11">
    <source>
        <dbReference type="ARBA" id="ARBA00023026"/>
    </source>
</evidence>
<evidence type="ECO:0000313" key="14">
    <source>
        <dbReference type="Proteomes" id="UP000464468"/>
    </source>
</evidence>
<protein>
    <recommendedName>
        <fullName evidence="2">histidine kinase</fullName>
        <ecNumber evidence="2">2.7.13.3</ecNumber>
    </recommendedName>
</protein>
<dbReference type="EC" id="2.7.13.3" evidence="2"/>
<sequence>MTEAAEDPERERLRLALEVGRLATWDWELDSGHVVWNDEHYRMQGYAVGEVAPSFAAWAARVHPDDLDAVVAAIEAARDSRTDYRRTFRNLLPGDVVRWASARGRFFYAADGKPLRMIGVMEDVTEARLAQEALADRERRLRALVAELRDRVRNTLARIRAIVRSTAGAAGSVEDLTARLIGRVEAVSRIQSAVTRDPSAGVDLAGLIRDELLAHALRDGPVMTVRGPDLLLAVPVAEMMSLAVHELTANAVAHGALGKDDGRLDLGWDIDGDGHFHLRWREYGSVAPPAPSEGFGLDLLLRTLPRDLGMTTRLAFEPHGISFDLEGPAARLTMPTDTQAATARG</sequence>
<keyword evidence="11" id="KW-0843">Virulence</keyword>
<comment type="catalytic activity">
    <reaction evidence="1">
        <text>ATP + protein L-histidine = ADP + protein N-phospho-L-histidine.</text>
        <dbReference type="EC" id="2.7.13.3"/>
    </reaction>
</comment>
<dbReference type="PROSITE" id="PS50113">
    <property type="entry name" value="PAC"/>
    <property type="match status" value="1"/>
</dbReference>
<dbReference type="RefSeq" id="WP_160591439.1">
    <property type="nucleotide sequence ID" value="NZ_CP047895.1"/>
</dbReference>
<evidence type="ECO:0000256" key="3">
    <source>
        <dbReference type="ARBA" id="ARBA00022553"/>
    </source>
</evidence>
<dbReference type="InterPro" id="IPR035965">
    <property type="entry name" value="PAS-like_dom_sf"/>
</dbReference>
<keyword evidence="8" id="KW-0547">Nucleotide-binding</keyword>
<keyword evidence="10" id="KW-0067">ATP-binding</keyword>
<dbReference type="Gene3D" id="3.30.565.10">
    <property type="entry name" value="Histidine kinase-like ATPase, C-terminal domain"/>
    <property type="match status" value="1"/>
</dbReference>
<dbReference type="InterPro" id="IPR036890">
    <property type="entry name" value="HATPase_C_sf"/>
</dbReference>
<dbReference type="GO" id="GO:0005524">
    <property type="term" value="F:ATP binding"/>
    <property type="evidence" value="ECO:0007669"/>
    <property type="project" value="UniProtKB-KW"/>
</dbReference>
<dbReference type="InterPro" id="IPR011102">
    <property type="entry name" value="Sig_transdc_His_kinase_HWE"/>
</dbReference>
<dbReference type="Gene3D" id="2.10.70.100">
    <property type="match status" value="1"/>
</dbReference>
<dbReference type="Pfam" id="PF07536">
    <property type="entry name" value="HWE_HK"/>
    <property type="match status" value="1"/>
</dbReference>
<dbReference type="GO" id="GO:0004673">
    <property type="term" value="F:protein histidine kinase activity"/>
    <property type="evidence" value="ECO:0007669"/>
    <property type="project" value="UniProtKB-EC"/>
</dbReference>
<dbReference type="CDD" id="cd00130">
    <property type="entry name" value="PAS"/>
    <property type="match status" value="1"/>
</dbReference>
<keyword evidence="6" id="KW-0808">Transferase</keyword>
<dbReference type="AlphaFoldDB" id="A0A7Z2NUK4"/>
<dbReference type="InterPro" id="IPR013655">
    <property type="entry name" value="PAS_fold_3"/>
</dbReference>
<dbReference type="EMBL" id="CP047895">
    <property type="protein sequence ID" value="QHL89837.1"/>
    <property type="molecule type" value="Genomic_DNA"/>
</dbReference>
<gene>
    <name evidence="13" type="ORF">GVO57_02090</name>
</gene>
<keyword evidence="9" id="KW-0418">Kinase</keyword>
<keyword evidence="5" id="KW-0288">FMN</keyword>
<evidence type="ECO:0000256" key="6">
    <source>
        <dbReference type="ARBA" id="ARBA00022679"/>
    </source>
</evidence>
<dbReference type="Proteomes" id="UP000464468">
    <property type="component" value="Chromosome"/>
</dbReference>
<dbReference type="InterPro" id="IPR000014">
    <property type="entry name" value="PAS"/>
</dbReference>
<reference evidence="13 14" key="1">
    <citation type="submission" date="2020-01" db="EMBL/GenBank/DDBJ databases">
        <title>Sphingomonas sp. C33 whole genome sequece.</title>
        <authorList>
            <person name="Park C."/>
        </authorList>
    </citation>
    <scope>NUCLEOTIDE SEQUENCE [LARGE SCALE GENOMIC DNA]</scope>
    <source>
        <strain evidence="13 14">C33</strain>
    </source>
</reference>
<keyword evidence="7" id="KW-0677">Repeat</keyword>